<proteinExistence type="predicted"/>
<reference evidence="2 3" key="1">
    <citation type="submission" date="2019-05" db="EMBL/GenBank/DDBJ databases">
        <title>Another draft genome of Portunus trituberculatus and its Hox gene families provides insights of decapod evolution.</title>
        <authorList>
            <person name="Jeong J.-H."/>
            <person name="Song I."/>
            <person name="Kim S."/>
            <person name="Choi T."/>
            <person name="Kim D."/>
            <person name="Ryu S."/>
            <person name="Kim W."/>
        </authorList>
    </citation>
    <scope>NUCLEOTIDE SEQUENCE [LARGE SCALE GENOMIC DNA]</scope>
    <source>
        <tissue evidence="2">Muscle</tissue>
    </source>
</reference>
<comment type="caution">
    <text evidence="2">The sequence shown here is derived from an EMBL/GenBank/DDBJ whole genome shotgun (WGS) entry which is preliminary data.</text>
</comment>
<feature type="region of interest" description="Disordered" evidence="1">
    <location>
        <begin position="1"/>
        <end position="21"/>
    </location>
</feature>
<name>A0A5B7F7D9_PORTR</name>
<evidence type="ECO:0000313" key="3">
    <source>
        <dbReference type="Proteomes" id="UP000324222"/>
    </source>
</evidence>
<dbReference type="Proteomes" id="UP000324222">
    <property type="component" value="Unassembled WGS sequence"/>
</dbReference>
<evidence type="ECO:0000313" key="2">
    <source>
        <dbReference type="EMBL" id="MPC43061.1"/>
    </source>
</evidence>
<dbReference type="AlphaFoldDB" id="A0A5B7F7D9"/>
<keyword evidence="3" id="KW-1185">Reference proteome</keyword>
<organism evidence="2 3">
    <name type="scientific">Portunus trituberculatus</name>
    <name type="common">Swimming crab</name>
    <name type="synonym">Neptunus trituberculatus</name>
    <dbReference type="NCBI Taxonomy" id="210409"/>
    <lineage>
        <taxon>Eukaryota</taxon>
        <taxon>Metazoa</taxon>
        <taxon>Ecdysozoa</taxon>
        <taxon>Arthropoda</taxon>
        <taxon>Crustacea</taxon>
        <taxon>Multicrustacea</taxon>
        <taxon>Malacostraca</taxon>
        <taxon>Eumalacostraca</taxon>
        <taxon>Eucarida</taxon>
        <taxon>Decapoda</taxon>
        <taxon>Pleocyemata</taxon>
        <taxon>Brachyura</taxon>
        <taxon>Eubrachyura</taxon>
        <taxon>Portunoidea</taxon>
        <taxon>Portunidae</taxon>
        <taxon>Portuninae</taxon>
        <taxon>Portunus</taxon>
    </lineage>
</organism>
<dbReference type="EMBL" id="VSRR010005670">
    <property type="protein sequence ID" value="MPC43061.1"/>
    <property type="molecule type" value="Genomic_DNA"/>
</dbReference>
<feature type="compositionally biased region" description="Polar residues" evidence="1">
    <location>
        <begin position="49"/>
        <end position="63"/>
    </location>
</feature>
<protein>
    <submittedName>
        <fullName evidence="2">Uncharacterized protein</fullName>
    </submittedName>
</protein>
<feature type="region of interest" description="Disordered" evidence="1">
    <location>
        <begin position="49"/>
        <end position="73"/>
    </location>
</feature>
<sequence>MHSCELPSQEFPRAQGKRHAAKEKQALTRLLMMVGTWAWQCRSLKGVSTTHHSLRSAGNTTDSGLGVDMGEKR</sequence>
<evidence type="ECO:0000256" key="1">
    <source>
        <dbReference type="SAM" id="MobiDB-lite"/>
    </source>
</evidence>
<gene>
    <name evidence="2" type="ORF">E2C01_036699</name>
</gene>
<accession>A0A5B7F7D9</accession>